<comment type="caution">
    <text evidence="1">The sequence shown here is derived from an EMBL/GenBank/DDBJ whole genome shotgun (WGS) entry which is preliminary data.</text>
</comment>
<evidence type="ECO:0000313" key="2">
    <source>
        <dbReference type="Proteomes" id="UP001222770"/>
    </source>
</evidence>
<evidence type="ECO:0000313" key="1">
    <source>
        <dbReference type="EMBL" id="MDF8335198.1"/>
    </source>
</evidence>
<accession>A0ABT6CNN7</accession>
<dbReference type="EMBL" id="JAROCY010000022">
    <property type="protein sequence ID" value="MDF8335198.1"/>
    <property type="molecule type" value="Genomic_DNA"/>
</dbReference>
<proteinExistence type="predicted"/>
<name>A0ABT6CNN7_9SPHN</name>
<sequence>MASAILSDPSDAEIVIRYVKDLEALARREVGPSPTGASEQATDRTVIIADFLKVAYALDLGEEFQELLDRFDKDAGPPN</sequence>
<dbReference type="RefSeq" id="WP_277280094.1">
    <property type="nucleotide sequence ID" value="NZ_JAROCY010000022.1"/>
</dbReference>
<organism evidence="1 2">
    <name type="scientific">Novosphingobium cyanobacteriorum</name>
    <dbReference type="NCBI Taxonomy" id="3024215"/>
    <lineage>
        <taxon>Bacteria</taxon>
        <taxon>Pseudomonadati</taxon>
        <taxon>Pseudomonadota</taxon>
        <taxon>Alphaproteobacteria</taxon>
        <taxon>Sphingomonadales</taxon>
        <taxon>Sphingomonadaceae</taxon>
        <taxon>Novosphingobium</taxon>
    </lineage>
</organism>
<gene>
    <name evidence="1" type="ORF">POM99_18495</name>
</gene>
<keyword evidence="2" id="KW-1185">Reference proteome</keyword>
<protein>
    <submittedName>
        <fullName evidence="1">Uncharacterized protein</fullName>
    </submittedName>
</protein>
<reference evidence="1 2" key="1">
    <citation type="submission" date="2023-03" db="EMBL/GenBank/DDBJ databases">
        <title>Novosphingobium cyanobacteriorum sp. nov., isolated from a eutrophic reservoir during the Microcystis bloom period.</title>
        <authorList>
            <person name="Kang M."/>
            <person name="Le V."/>
            <person name="Ko S.-R."/>
            <person name="Lee S.-A."/>
            <person name="Ahn C.-Y."/>
        </authorList>
    </citation>
    <scope>NUCLEOTIDE SEQUENCE [LARGE SCALE GENOMIC DNA]</scope>
    <source>
        <strain evidence="1 2">HBC54</strain>
    </source>
</reference>
<dbReference type="Proteomes" id="UP001222770">
    <property type="component" value="Unassembled WGS sequence"/>
</dbReference>